<protein>
    <submittedName>
        <fullName evidence="2">Uncharacterized protein</fullName>
    </submittedName>
</protein>
<reference evidence="2 3" key="1">
    <citation type="journal article" date="2016" name="Nat. Commun.">
        <title>Thousands of microbial genomes shed light on interconnected biogeochemical processes in an aquifer system.</title>
        <authorList>
            <person name="Anantharaman K."/>
            <person name="Brown C.T."/>
            <person name="Hug L.A."/>
            <person name="Sharon I."/>
            <person name="Castelle C.J."/>
            <person name="Probst A.J."/>
            <person name="Thomas B.C."/>
            <person name="Singh A."/>
            <person name="Wilkins M.J."/>
            <person name="Karaoz U."/>
            <person name="Brodie E.L."/>
            <person name="Williams K.H."/>
            <person name="Hubbard S.S."/>
            <person name="Banfield J.F."/>
        </authorList>
    </citation>
    <scope>NUCLEOTIDE SEQUENCE [LARGE SCALE GENOMIC DNA]</scope>
</reference>
<organism evidence="2 3">
    <name type="scientific">Candidatus Daviesbacteria bacterium RIFCSPHIGHO2_02_FULL_36_13</name>
    <dbReference type="NCBI Taxonomy" id="1797768"/>
    <lineage>
        <taxon>Bacteria</taxon>
        <taxon>Candidatus Daviesiibacteriota</taxon>
    </lineage>
</organism>
<dbReference type="Proteomes" id="UP000176902">
    <property type="component" value="Unassembled WGS sequence"/>
</dbReference>
<proteinExistence type="predicted"/>
<dbReference type="STRING" id="1797768.A3C59_03375"/>
<dbReference type="EMBL" id="MFCV01000044">
    <property type="protein sequence ID" value="OGE30730.1"/>
    <property type="molecule type" value="Genomic_DNA"/>
</dbReference>
<sequence>MDENRLKAIVEEVVNKAIEPINQRLDDPDNGLAAIKSQLDAASAGVATIEQKINAYGDMYKINDSNIRKVEERVETLEEDSGVNVPPELRLEPLTEAA</sequence>
<comment type="caution">
    <text evidence="2">The sequence shown here is derived from an EMBL/GenBank/DDBJ whole genome shotgun (WGS) entry which is preliminary data.</text>
</comment>
<accession>A0A1F5JQM0</accession>
<gene>
    <name evidence="2" type="ORF">A3C59_03375</name>
</gene>
<evidence type="ECO:0000313" key="2">
    <source>
        <dbReference type="EMBL" id="OGE30730.1"/>
    </source>
</evidence>
<feature type="compositionally biased region" description="Basic and acidic residues" evidence="1">
    <location>
        <begin position="89"/>
        <end position="98"/>
    </location>
</feature>
<dbReference type="AlphaFoldDB" id="A0A1F5JQM0"/>
<evidence type="ECO:0000313" key="3">
    <source>
        <dbReference type="Proteomes" id="UP000176902"/>
    </source>
</evidence>
<evidence type="ECO:0000256" key="1">
    <source>
        <dbReference type="SAM" id="MobiDB-lite"/>
    </source>
</evidence>
<name>A0A1F5JQM0_9BACT</name>
<feature type="region of interest" description="Disordered" evidence="1">
    <location>
        <begin position="78"/>
        <end position="98"/>
    </location>
</feature>